<dbReference type="InterPro" id="IPR044068">
    <property type="entry name" value="CB"/>
</dbReference>
<evidence type="ECO:0000313" key="8">
    <source>
        <dbReference type="Proteomes" id="UP000251431"/>
    </source>
</evidence>
<proteinExistence type="inferred from homology"/>
<evidence type="ECO:0000313" key="7">
    <source>
        <dbReference type="EMBL" id="SPU37364.1"/>
    </source>
</evidence>
<feature type="domain" description="Tyr recombinase" evidence="5">
    <location>
        <begin position="60"/>
        <end position="284"/>
    </location>
</feature>
<evidence type="ECO:0000256" key="4">
    <source>
        <dbReference type="PROSITE-ProRule" id="PRU01248"/>
    </source>
</evidence>
<dbReference type="GO" id="GO:0006310">
    <property type="term" value="P:DNA recombination"/>
    <property type="evidence" value="ECO:0007669"/>
    <property type="project" value="UniProtKB-KW"/>
</dbReference>
<accession>A0A2X1AA03</accession>
<evidence type="ECO:0000256" key="1">
    <source>
        <dbReference type="ARBA" id="ARBA00008857"/>
    </source>
</evidence>
<dbReference type="InterPro" id="IPR002104">
    <property type="entry name" value="Integrase_catalytic"/>
</dbReference>
<sequence length="292" mass="33652">MQRYVDWLNTKSPYVIENGPYKPASLAQKVTILKGFFKKLYEWQYITTPLHLGFQSTTLTEADRPNRDAGATHVKYLLELFEELGHIPMFTIIHVLTTTGIRNSEFCRLKVGDVAFDSINQCYYLNVIAKGSKLRQIPLRDKTLKSINLFRHARGLKPFLEMAKVDPNAPLFTTNTGGPFNSSYLAKYFHRQIAALPSDRRDEIREVFSYKEREDPLDESSPIINKEIKITPHLFRHAFAIISSQSNIELHKISQSLGHENIQTTKIYLEKVMAIESHAINSWDQNLFGDYI</sequence>
<dbReference type="RefSeq" id="WP_112118067.1">
    <property type="nucleotide sequence ID" value="NZ_UAQE01000002.1"/>
</dbReference>
<evidence type="ECO:0000259" key="6">
    <source>
        <dbReference type="PROSITE" id="PS51900"/>
    </source>
</evidence>
<feature type="domain" description="Core-binding (CB)" evidence="6">
    <location>
        <begin position="1"/>
        <end position="41"/>
    </location>
</feature>
<dbReference type="PROSITE" id="PS51898">
    <property type="entry name" value="TYR_RECOMBINASE"/>
    <property type="match status" value="1"/>
</dbReference>
<name>A0A2X1AA03_9BACI</name>
<dbReference type="SUPFAM" id="SSF56349">
    <property type="entry name" value="DNA breaking-rejoining enzymes"/>
    <property type="match status" value="1"/>
</dbReference>
<dbReference type="AlphaFoldDB" id="A0A2X1AA03"/>
<dbReference type="GO" id="GO:0003677">
    <property type="term" value="F:DNA binding"/>
    <property type="evidence" value="ECO:0007669"/>
    <property type="project" value="UniProtKB-UniRule"/>
</dbReference>
<dbReference type="Proteomes" id="UP000251431">
    <property type="component" value="Unassembled WGS sequence"/>
</dbReference>
<reference evidence="7 8" key="1">
    <citation type="submission" date="2018-06" db="EMBL/GenBank/DDBJ databases">
        <authorList>
            <consortium name="Pathogen Informatics"/>
            <person name="Doyle S."/>
        </authorList>
    </citation>
    <scope>NUCLEOTIDE SEQUENCE [LARGE SCALE GENOMIC DNA]</scope>
    <source>
        <strain evidence="7 8">NCTC7582</strain>
    </source>
</reference>
<keyword evidence="3" id="KW-0233">DNA recombination</keyword>
<evidence type="ECO:0000256" key="3">
    <source>
        <dbReference type="ARBA" id="ARBA00023172"/>
    </source>
</evidence>
<dbReference type="EMBL" id="UAQE01000002">
    <property type="protein sequence ID" value="SPU37364.1"/>
    <property type="molecule type" value="Genomic_DNA"/>
</dbReference>
<dbReference type="Pfam" id="PF00589">
    <property type="entry name" value="Phage_integrase"/>
    <property type="match status" value="1"/>
</dbReference>
<dbReference type="PANTHER" id="PTHR30349">
    <property type="entry name" value="PHAGE INTEGRASE-RELATED"/>
    <property type="match status" value="1"/>
</dbReference>
<protein>
    <submittedName>
        <fullName evidence="7">Integrase-recombinase</fullName>
    </submittedName>
</protein>
<evidence type="ECO:0000259" key="5">
    <source>
        <dbReference type="PROSITE" id="PS51898"/>
    </source>
</evidence>
<dbReference type="InterPro" id="IPR011010">
    <property type="entry name" value="DNA_brk_join_enz"/>
</dbReference>
<comment type="similarity">
    <text evidence="1">Belongs to the 'phage' integrase family.</text>
</comment>
<dbReference type="PROSITE" id="PS51900">
    <property type="entry name" value="CB"/>
    <property type="match status" value="1"/>
</dbReference>
<dbReference type="InterPro" id="IPR050090">
    <property type="entry name" value="Tyrosine_recombinase_XerCD"/>
</dbReference>
<dbReference type="GO" id="GO:0015074">
    <property type="term" value="P:DNA integration"/>
    <property type="evidence" value="ECO:0007669"/>
    <property type="project" value="InterPro"/>
</dbReference>
<evidence type="ECO:0000256" key="2">
    <source>
        <dbReference type="ARBA" id="ARBA00023125"/>
    </source>
</evidence>
<organism evidence="7 8">
    <name type="scientific">Lysinibacillus capsici</name>
    <dbReference type="NCBI Taxonomy" id="2115968"/>
    <lineage>
        <taxon>Bacteria</taxon>
        <taxon>Bacillati</taxon>
        <taxon>Bacillota</taxon>
        <taxon>Bacilli</taxon>
        <taxon>Bacillales</taxon>
        <taxon>Bacillaceae</taxon>
        <taxon>Lysinibacillus</taxon>
    </lineage>
</organism>
<gene>
    <name evidence="7" type="ORF">NCTC7582_03753</name>
</gene>
<keyword evidence="2 4" id="KW-0238">DNA-binding</keyword>
<dbReference type="Gene3D" id="1.10.443.10">
    <property type="entry name" value="Intergrase catalytic core"/>
    <property type="match status" value="1"/>
</dbReference>
<dbReference type="PANTHER" id="PTHR30349:SF41">
    <property type="entry name" value="INTEGRASE_RECOMBINASE PROTEIN MJ0367-RELATED"/>
    <property type="match status" value="1"/>
</dbReference>
<dbReference type="InterPro" id="IPR013762">
    <property type="entry name" value="Integrase-like_cat_sf"/>
</dbReference>